<gene>
    <name evidence="2" type="ORF">DMP08_02665</name>
</gene>
<dbReference type="EMBL" id="QICD01000002">
    <property type="protein sequence ID" value="RNL48522.1"/>
    <property type="molecule type" value="Genomic_DNA"/>
</dbReference>
<name>A0A3N0BJR8_9ACTN</name>
<dbReference type="AlphaFoldDB" id="A0A3N0BJR8"/>
<keyword evidence="1" id="KW-0472">Membrane</keyword>
<comment type="caution">
    <text evidence="2">The sequence shown here is derived from an EMBL/GenBank/DDBJ whole genome shotgun (WGS) entry which is preliminary data.</text>
</comment>
<dbReference type="RefSeq" id="WP_123191435.1">
    <property type="nucleotide sequence ID" value="NZ_QICD01000002.1"/>
</dbReference>
<sequence>MTNFPLQANKESLLCDALTLNCIRDEVKAAFENGSIAKDEYLSYMRTIWESAKGLQVEFEEARLKRERTEEKPSELVGIKEDDKLLPSYTVPMLQMSLEHLATLKRYRLTLALMGVVLVGCLAFIAYRLF</sequence>
<accession>A0A3N0BJR8</accession>
<organism evidence="2 3">
    <name type="scientific">Paraeggerthella hongkongensis</name>
    <dbReference type="NCBI Taxonomy" id="230658"/>
    <lineage>
        <taxon>Bacteria</taxon>
        <taxon>Bacillati</taxon>
        <taxon>Actinomycetota</taxon>
        <taxon>Coriobacteriia</taxon>
        <taxon>Eggerthellales</taxon>
        <taxon>Eggerthellaceae</taxon>
        <taxon>Paraeggerthella</taxon>
    </lineage>
</organism>
<evidence type="ECO:0000313" key="2">
    <source>
        <dbReference type="EMBL" id="RNL48522.1"/>
    </source>
</evidence>
<evidence type="ECO:0000313" key="3">
    <source>
        <dbReference type="Proteomes" id="UP000278632"/>
    </source>
</evidence>
<dbReference type="Proteomes" id="UP000278632">
    <property type="component" value="Unassembled WGS sequence"/>
</dbReference>
<evidence type="ECO:0000256" key="1">
    <source>
        <dbReference type="SAM" id="Phobius"/>
    </source>
</evidence>
<keyword evidence="3" id="KW-1185">Reference proteome</keyword>
<keyword evidence="1" id="KW-0812">Transmembrane</keyword>
<protein>
    <submittedName>
        <fullName evidence="2">Uncharacterized protein</fullName>
    </submittedName>
</protein>
<keyword evidence="1" id="KW-1133">Transmembrane helix</keyword>
<feature type="transmembrane region" description="Helical" evidence="1">
    <location>
        <begin position="109"/>
        <end position="129"/>
    </location>
</feature>
<reference evidence="3" key="1">
    <citation type="submission" date="2018-05" db="EMBL/GenBank/DDBJ databases">
        <title>Genome Sequencing of selected type strains of the family Eggerthellaceae.</title>
        <authorList>
            <person name="Danylec N."/>
            <person name="Stoll D.A."/>
            <person name="Doetsch A."/>
            <person name="Huch M."/>
        </authorList>
    </citation>
    <scope>NUCLEOTIDE SEQUENCE [LARGE SCALE GENOMIC DNA]</scope>
    <source>
        <strain evidence="3">DSM 16106</strain>
    </source>
</reference>
<proteinExistence type="predicted"/>